<comment type="caution">
    <text evidence="1">The sequence shown here is derived from an EMBL/GenBank/DDBJ whole genome shotgun (WGS) entry which is preliminary data.</text>
</comment>
<evidence type="ECO:0008006" key="3">
    <source>
        <dbReference type="Google" id="ProtNLM"/>
    </source>
</evidence>
<keyword evidence="2" id="KW-1185">Reference proteome</keyword>
<dbReference type="RefSeq" id="WP_151411487.1">
    <property type="nucleotide sequence ID" value="NZ_AP028155.1"/>
</dbReference>
<dbReference type="EMBL" id="JACIES010000002">
    <property type="protein sequence ID" value="MBB4025560.1"/>
    <property type="molecule type" value="Genomic_DNA"/>
</dbReference>
<dbReference type="Proteomes" id="UP000546007">
    <property type="component" value="Unassembled WGS sequence"/>
</dbReference>
<dbReference type="SUPFAM" id="SSF55729">
    <property type="entry name" value="Acyl-CoA N-acyltransferases (Nat)"/>
    <property type="match status" value="1"/>
</dbReference>
<reference evidence="1 2" key="1">
    <citation type="submission" date="2020-08" db="EMBL/GenBank/DDBJ databases">
        <title>Genomic Encyclopedia of Type Strains, Phase IV (KMG-IV): sequencing the most valuable type-strain genomes for metagenomic binning, comparative biology and taxonomic classification.</title>
        <authorList>
            <person name="Goeker M."/>
        </authorList>
    </citation>
    <scope>NUCLEOTIDE SEQUENCE [LARGE SCALE GENOMIC DNA]</scope>
    <source>
        <strain evidence="1 2">DSM 105721</strain>
    </source>
</reference>
<dbReference type="AlphaFoldDB" id="A0A7W6HVH5"/>
<name>A0A7W6HVH5_9BACT</name>
<proteinExistence type="predicted"/>
<protein>
    <recommendedName>
        <fullName evidence="3">GNAT family N-acetyltransferase</fullName>
    </recommendedName>
</protein>
<accession>A0A7W6HVH5</accession>
<evidence type="ECO:0000313" key="2">
    <source>
        <dbReference type="Proteomes" id="UP000546007"/>
    </source>
</evidence>
<dbReference type="InterPro" id="IPR016181">
    <property type="entry name" value="Acyl_CoA_acyltransferase"/>
</dbReference>
<dbReference type="OrthoDB" id="8542820at2"/>
<sequence>MVTLKYCNREYIDNEEYISFLKNAFGNEKMDVRYQRMKWYFQNYDFHLLLAFDGQKVVGQSCALKDIMYLRNNCDEMYWSVDTYVLKEMRGQKIGFLLQKKLHDDFNSFSSASYSRPNGNIKMKLGEKVLLSYNVHFYPINIFFSVINEYVCKKIFKCKLNLTKFVPNHKLYFYLNRININGLECSYNMDLANIKGLESFIETALSRFEWHCNKSLYQLRTKYLHNPSIKVNNLVLRKAGKLVAMCIFSDVYKRNFLQSELYYCKILEMFVIDRDKRISKSVMSLIINYFSTKGVRLDGITSINAMTYWPSIKYKWDLLSSFSGQKIDSFYLSYGDQDMEQML</sequence>
<evidence type="ECO:0000313" key="1">
    <source>
        <dbReference type="EMBL" id="MBB4025560.1"/>
    </source>
</evidence>
<dbReference type="Gene3D" id="3.40.630.30">
    <property type="match status" value="1"/>
</dbReference>
<dbReference type="GeneID" id="93103226"/>
<organism evidence="1 2">
    <name type="scientific">Butyricimonas faecihominis</name>
    <dbReference type="NCBI Taxonomy" id="1472416"/>
    <lineage>
        <taxon>Bacteria</taxon>
        <taxon>Pseudomonadati</taxon>
        <taxon>Bacteroidota</taxon>
        <taxon>Bacteroidia</taxon>
        <taxon>Bacteroidales</taxon>
        <taxon>Odoribacteraceae</taxon>
        <taxon>Butyricimonas</taxon>
    </lineage>
</organism>
<gene>
    <name evidence="1" type="ORF">GGR14_001332</name>
</gene>